<name>A0A9E2KWH0_9FUSO</name>
<dbReference type="Pfam" id="PF13749">
    <property type="entry name" value="HATPase_c_4"/>
    <property type="match status" value="1"/>
</dbReference>
<organism evidence="1 2">
    <name type="scientific">Candidatus Fusobacterium pullicola</name>
    <dbReference type="NCBI Taxonomy" id="2838601"/>
    <lineage>
        <taxon>Bacteria</taxon>
        <taxon>Fusobacteriati</taxon>
        <taxon>Fusobacteriota</taxon>
        <taxon>Fusobacteriia</taxon>
        <taxon>Fusobacteriales</taxon>
        <taxon>Fusobacteriaceae</taxon>
        <taxon>Fusobacterium</taxon>
    </lineage>
</organism>
<evidence type="ECO:0000313" key="2">
    <source>
        <dbReference type="Proteomes" id="UP000724657"/>
    </source>
</evidence>
<dbReference type="EMBL" id="JAHLFN010000016">
    <property type="protein sequence ID" value="MBU3841758.1"/>
    <property type="molecule type" value="Genomic_DNA"/>
</dbReference>
<reference evidence="1" key="1">
    <citation type="journal article" date="2021" name="PeerJ">
        <title>Extensive microbial diversity within the chicken gut microbiome revealed by metagenomics and culture.</title>
        <authorList>
            <person name="Gilroy R."/>
            <person name="Ravi A."/>
            <person name="Getino M."/>
            <person name="Pursley I."/>
            <person name="Horton D.L."/>
            <person name="Alikhan N.F."/>
            <person name="Baker D."/>
            <person name="Gharbi K."/>
            <person name="Hall N."/>
            <person name="Watson M."/>
            <person name="Adriaenssens E.M."/>
            <person name="Foster-Nyarko E."/>
            <person name="Jarju S."/>
            <person name="Secka A."/>
            <person name="Antonio M."/>
            <person name="Oren A."/>
            <person name="Chaudhuri R.R."/>
            <person name="La Ragione R."/>
            <person name="Hildebrand F."/>
            <person name="Pallen M.J."/>
        </authorList>
    </citation>
    <scope>NUCLEOTIDE SEQUENCE</scope>
    <source>
        <strain evidence="1">A6-441</strain>
    </source>
</reference>
<proteinExistence type="predicted"/>
<dbReference type="PANTHER" id="PTHR30595">
    <property type="entry name" value="GLPR-RELATED TRANSCRIPTIONAL REPRESSOR"/>
    <property type="match status" value="1"/>
</dbReference>
<reference evidence="1" key="2">
    <citation type="submission" date="2021-04" db="EMBL/GenBank/DDBJ databases">
        <authorList>
            <person name="Gilroy R."/>
        </authorList>
    </citation>
    <scope>NUCLEOTIDE SEQUENCE</scope>
    <source>
        <strain evidence="1">A6-441</strain>
    </source>
</reference>
<dbReference type="AlphaFoldDB" id="A0A9E2KWH0"/>
<dbReference type="InterPro" id="IPR036390">
    <property type="entry name" value="WH_DNA-bd_sf"/>
</dbReference>
<dbReference type="InterPro" id="IPR036388">
    <property type="entry name" value="WH-like_DNA-bd_sf"/>
</dbReference>
<evidence type="ECO:0000313" key="1">
    <source>
        <dbReference type="EMBL" id="MBU3841758.1"/>
    </source>
</evidence>
<evidence type="ECO:0008006" key="3">
    <source>
        <dbReference type="Google" id="ProtNLM"/>
    </source>
</evidence>
<dbReference type="Proteomes" id="UP000724657">
    <property type="component" value="Unassembled WGS sequence"/>
</dbReference>
<dbReference type="InterPro" id="IPR038475">
    <property type="entry name" value="RecG_C_sf"/>
</dbReference>
<gene>
    <name evidence="1" type="ORF">IAA47_01960</name>
</gene>
<protein>
    <recommendedName>
        <fullName evidence="3">ATP-dependent DNA helicase RecG C-terminal domain-containing protein</fullName>
    </recommendedName>
</protein>
<dbReference type="PANTHER" id="PTHR30595:SF6">
    <property type="entry name" value="SCHLAFEN ALBA-2 DOMAIN-CONTAINING PROTEIN"/>
    <property type="match status" value="1"/>
</dbReference>
<sequence>MEYSFTQLEKEFKRLGIELTDEKLVELNMLSSDGEITYEGKLLSDQCTHGIKLIDYIDDGKVEVVIGSLIAQYTLIKEKMSKVSTEMKYPAKALLEALKNMILHRDYSYNGDSIIRIYKDRVEFTSLGELIGNLTVEGIRLGISVPRNLSLMKVFQEVVFTKGNGEGIQEMLSAYKEYKVKPVFKSIGGIFQVILPKPEYTVNGKVISDKYRRVLEFMEKRGTVSNKEIQEHLELKSTSVVNYLKEMLEVELIEKIREGRNISYKIKISK</sequence>
<dbReference type="SUPFAM" id="SSF46785">
    <property type="entry name" value="Winged helix' DNA-binding domain"/>
    <property type="match status" value="1"/>
</dbReference>
<comment type="caution">
    <text evidence="1">The sequence shown here is derived from an EMBL/GenBank/DDBJ whole genome shotgun (WGS) entry which is preliminary data.</text>
</comment>
<accession>A0A9E2KWH0</accession>
<dbReference type="Gene3D" id="1.10.10.10">
    <property type="entry name" value="Winged helix-like DNA-binding domain superfamily/Winged helix DNA-binding domain"/>
    <property type="match status" value="1"/>
</dbReference>
<dbReference type="Gene3D" id="3.30.565.60">
    <property type="match status" value="1"/>
</dbReference>